<accession>A0AAV0FTA7</accession>
<dbReference type="AlphaFoldDB" id="A0AAV0FTA7"/>
<gene>
    <name evidence="2" type="ORF">CEPIT_LOCUS36925</name>
</gene>
<feature type="compositionally biased region" description="Basic residues" evidence="1">
    <location>
        <begin position="55"/>
        <end position="78"/>
    </location>
</feature>
<reference evidence="2" key="1">
    <citation type="submission" date="2022-07" db="EMBL/GenBank/DDBJ databases">
        <authorList>
            <person name="Macas J."/>
            <person name="Novak P."/>
            <person name="Neumann P."/>
        </authorList>
    </citation>
    <scope>NUCLEOTIDE SEQUENCE</scope>
</reference>
<evidence type="ECO:0000313" key="3">
    <source>
        <dbReference type="Proteomes" id="UP001152523"/>
    </source>
</evidence>
<organism evidence="2 3">
    <name type="scientific">Cuscuta epithymum</name>
    <dbReference type="NCBI Taxonomy" id="186058"/>
    <lineage>
        <taxon>Eukaryota</taxon>
        <taxon>Viridiplantae</taxon>
        <taxon>Streptophyta</taxon>
        <taxon>Embryophyta</taxon>
        <taxon>Tracheophyta</taxon>
        <taxon>Spermatophyta</taxon>
        <taxon>Magnoliopsida</taxon>
        <taxon>eudicotyledons</taxon>
        <taxon>Gunneridae</taxon>
        <taxon>Pentapetalae</taxon>
        <taxon>asterids</taxon>
        <taxon>lamiids</taxon>
        <taxon>Solanales</taxon>
        <taxon>Convolvulaceae</taxon>
        <taxon>Cuscuteae</taxon>
        <taxon>Cuscuta</taxon>
        <taxon>Cuscuta subgen. Cuscuta</taxon>
    </lineage>
</organism>
<evidence type="ECO:0000256" key="1">
    <source>
        <dbReference type="SAM" id="MobiDB-lite"/>
    </source>
</evidence>
<keyword evidence="3" id="KW-1185">Reference proteome</keyword>
<proteinExistence type="predicted"/>
<dbReference type="Proteomes" id="UP001152523">
    <property type="component" value="Unassembled WGS sequence"/>
</dbReference>
<comment type="caution">
    <text evidence="2">The sequence shown here is derived from an EMBL/GenBank/DDBJ whole genome shotgun (WGS) entry which is preliminary data.</text>
</comment>
<dbReference type="EMBL" id="CAMAPF010001011">
    <property type="protein sequence ID" value="CAH9138600.1"/>
    <property type="molecule type" value="Genomic_DNA"/>
</dbReference>
<evidence type="ECO:0000313" key="2">
    <source>
        <dbReference type="EMBL" id="CAH9138600.1"/>
    </source>
</evidence>
<feature type="region of interest" description="Disordered" evidence="1">
    <location>
        <begin position="35"/>
        <end position="78"/>
    </location>
</feature>
<protein>
    <submittedName>
        <fullName evidence="2">Uncharacterized protein</fullName>
    </submittedName>
</protein>
<name>A0AAV0FTA7_9ASTE</name>
<feature type="compositionally biased region" description="Low complexity" evidence="1">
    <location>
        <begin position="41"/>
        <end position="54"/>
    </location>
</feature>
<sequence>MFYISNYIYLYKNMKQKQINVLELAETRNTTWSNENRVKSQKGSKTGTSGSISGIKRRKEAKYKIGRRDRRRMPYNRRRSSGLFAQFGPVSNRRSTTGAFLHPTGAGHAITGAGCSDFLLKQSDVQKISDGKNPSSSISDQILLPYPIVRLE</sequence>